<proteinExistence type="predicted"/>
<evidence type="ECO:0000313" key="2">
    <source>
        <dbReference type="Proteomes" id="UP000024635"/>
    </source>
</evidence>
<name>A0A016RYL8_9BILA</name>
<reference evidence="2" key="1">
    <citation type="journal article" date="2015" name="Nat. Genet.">
        <title>The genome and transcriptome of the zoonotic hookworm Ancylostoma ceylanicum identify infection-specific gene families.</title>
        <authorList>
            <person name="Schwarz E.M."/>
            <person name="Hu Y."/>
            <person name="Antoshechkin I."/>
            <person name="Miller M.M."/>
            <person name="Sternberg P.W."/>
            <person name="Aroian R.V."/>
        </authorList>
    </citation>
    <scope>NUCLEOTIDE SEQUENCE</scope>
    <source>
        <strain evidence="2">HY135</strain>
    </source>
</reference>
<accession>A0A016RYL8</accession>
<comment type="caution">
    <text evidence="1">The sequence shown here is derived from an EMBL/GenBank/DDBJ whole genome shotgun (WGS) entry which is preliminary data.</text>
</comment>
<gene>
    <name evidence="1" type="primary">Acey_s0335.g2874</name>
    <name evidence="1" type="ORF">Y032_0335g2874</name>
</gene>
<protein>
    <submittedName>
        <fullName evidence="1">Uncharacterized protein</fullName>
    </submittedName>
</protein>
<dbReference type="AlphaFoldDB" id="A0A016RYL8"/>
<evidence type="ECO:0000313" key="1">
    <source>
        <dbReference type="EMBL" id="EYB83458.1"/>
    </source>
</evidence>
<keyword evidence="2" id="KW-1185">Reference proteome</keyword>
<dbReference type="Proteomes" id="UP000024635">
    <property type="component" value="Unassembled WGS sequence"/>
</dbReference>
<sequence>MISFHYWSVIVCFAEDGRSKMVIETKPIELSTALKVKEIKTSKTSTSEIVYEKLPKPKSQEIIRYIRKDGTVIDHLVSYSVATSINSIIINQSGRPADAGLPDFSLCSLRSHEFTLHPF</sequence>
<organism evidence="1 2">
    <name type="scientific">Ancylostoma ceylanicum</name>
    <dbReference type="NCBI Taxonomy" id="53326"/>
    <lineage>
        <taxon>Eukaryota</taxon>
        <taxon>Metazoa</taxon>
        <taxon>Ecdysozoa</taxon>
        <taxon>Nematoda</taxon>
        <taxon>Chromadorea</taxon>
        <taxon>Rhabditida</taxon>
        <taxon>Rhabditina</taxon>
        <taxon>Rhabditomorpha</taxon>
        <taxon>Strongyloidea</taxon>
        <taxon>Ancylostomatidae</taxon>
        <taxon>Ancylostomatinae</taxon>
        <taxon>Ancylostoma</taxon>
    </lineage>
</organism>
<dbReference type="EMBL" id="JARK01001671">
    <property type="protein sequence ID" value="EYB83458.1"/>
    <property type="molecule type" value="Genomic_DNA"/>
</dbReference>